<keyword evidence="2" id="KW-1133">Transmembrane helix</keyword>
<organism evidence="3 4">
    <name type="scientific">Penicillium angulare</name>
    <dbReference type="NCBI Taxonomy" id="116970"/>
    <lineage>
        <taxon>Eukaryota</taxon>
        <taxon>Fungi</taxon>
        <taxon>Dikarya</taxon>
        <taxon>Ascomycota</taxon>
        <taxon>Pezizomycotina</taxon>
        <taxon>Eurotiomycetes</taxon>
        <taxon>Eurotiomycetidae</taxon>
        <taxon>Eurotiales</taxon>
        <taxon>Aspergillaceae</taxon>
        <taxon>Penicillium</taxon>
    </lineage>
</organism>
<evidence type="ECO:0000256" key="1">
    <source>
        <dbReference type="SAM" id="MobiDB-lite"/>
    </source>
</evidence>
<comment type="caution">
    <text evidence="3">The sequence shown here is derived from an EMBL/GenBank/DDBJ whole genome shotgun (WGS) entry which is preliminary data.</text>
</comment>
<reference evidence="3" key="2">
    <citation type="journal article" date="2023" name="IMA Fungus">
        <title>Comparative genomic study of the Penicillium genus elucidates a diverse pangenome and 15 lateral gene transfer events.</title>
        <authorList>
            <person name="Petersen C."/>
            <person name="Sorensen T."/>
            <person name="Nielsen M.R."/>
            <person name="Sondergaard T.E."/>
            <person name="Sorensen J.L."/>
            <person name="Fitzpatrick D.A."/>
            <person name="Frisvad J.C."/>
            <person name="Nielsen K.L."/>
        </authorList>
    </citation>
    <scope>NUCLEOTIDE SEQUENCE</scope>
    <source>
        <strain evidence="3">IBT 30069</strain>
    </source>
</reference>
<dbReference type="OrthoDB" id="5242705at2759"/>
<dbReference type="EMBL" id="JAPQKH010000007">
    <property type="protein sequence ID" value="KAJ5087267.1"/>
    <property type="molecule type" value="Genomic_DNA"/>
</dbReference>
<dbReference type="Proteomes" id="UP001149165">
    <property type="component" value="Unassembled WGS sequence"/>
</dbReference>
<feature type="transmembrane region" description="Helical" evidence="2">
    <location>
        <begin position="58"/>
        <end position="79"/>
    </location>
</feature>
<dbReference type="PANTHER" id="PTHR35394">
    <property type="entry name" value="DUF3176 DOMAIN-CONTAINING PROTEIN"/>
    <property type="match status" value="1"/>
</dbReference>
<reference evidence="3" key="1">
    <citation type="submission" date="2022-11" db="EMBL/GenBank/DDBJ databases">
        <authorList>
            <person name="Petersen C."/>
        </authorList>
    </citation>
    <scope>NUCLEOTIDE SEQUENCE</scope>
    <source>
        <strain evidence="3">IBT 30069</strain>
    </source>
</reference>
<evidence type="ECO:0000313" key="4">
    <source>
        <dbReference type="Proteomes" id="UP001149165"/>
    </source>
</evidence>
<dbReference type="PANTHER" id="PTHR35394:SF5">
    <property type="entry name" value="DUF3176 DOMAIN-CONTAINING PROTEIN"/>
    <property type="match status" value="1"/>
</dbReference>
<keyword evidence="4" id="KW-1185">Reference proteome</keyword>
<dbReference type="AlphaFoldDB" id="A0A9W9ESL5"/>
<name>A0A9W9ESL5_9EURO</name>
<keyword evidence="2" id="KW-0812">Transmembrane</keyword>
<feature type="region of interest" description="Disordered" evidence="1">
    <location>
        <begin position="140"/>
        <end position="169"/>
    </location>
</feature>
<accession>A0A9W9ESL5</accession>
<evidence type="ECO:0000256" key="2">
    <source>
        <dbReference type="SAM" id="Phobius"/>
    </source>
</evidence>
<proteinExistence type="predicted"/>
<gene>
    <name evidence="3" type="ORF">N7456_010883</name>
</gene>
<protein>
    <submittedName>
        <fullName evidence="3">Uncharacterized protein</fullName>
    </submittedName>
</protein>
<keyword evidence="2" id="KW-0472">Membrane</keyword>
<evidence type="ECO:0000313" key="3">
    <source>
        <dbReference type="EMBL" id="KAJ5087267.1"/>
    </source>
</evidence>
<sequence>MIGTSADSLIDRIGNLGFEKMMSNVAALLTKLQLQKSKKTFSGIASSSEVFVKVKWEWMILPGFLVLAGSLFFVATMTVNRKANMPLWKSSALASLYYGLEKQEENRLVTAISMQVEADKSNVVLLSSDGDGRLVLRRKSLRCDNRPDPPRPNLTSRFGPSSGHGYTRI</sequence>